<dbReference type="InterPro" id="IPR032720">
    <property type="entry name" value="Cys_rich_CWC"/>
</dbReference>
<evidence type="ECO:0000313" key="1">
    <source>
        <dbReference type="EMBL" id="KDN29317.1"/>
    </source>
</evidence>
<proteinExistence type="predicted"/>
<dbReference type="EMBL" id="JFFR01000009">
    <property type="protein sequence ID" value="KDN29317.1"/>
    <property type="molecule type" value="Genomic_DNA"/>
</dbReference>
<dbReference type="RefSeq" id="WP_032550252.1">
    <property type="nucleotide sequence ID" value="NZ_BTGL01000008.1"/>
</dbReference>
<protein>
    <recommendedName>
        <fullName evidence="3">DUF1289 domain-containing protein</fullName>
    </recommendedName>
</protein>
<reference evidence="1 2" key="1">
    <citation type="submission" date="2014-02" db="EMBL/GenBank/DDBJ databases">
        <title>Vibrio fortis Dalian14 Genome Sequencing.</title>
        <authorList>
            <person name="Wang Y."/>
            <person name="Song L."/>
            <person name="Liu G."/>
            <person name="Ding J."/>
        </authorList>
    </citation>
    <scope>NUCLEOTIDE SEQUENCE [LARGE SCALE GENOMIC DNA]</scope>
    <source>
        <strain evidence="1 2">Dalian14</strain>
    </source>
</reference>
<evidence type="ECO:0000313" key="2">
    <source>
        <dbReference type="Proteomes" id="UP000027219"/>
    </source>
</evidence>
<accession>A0A066UTU7</accession>
<organism evidence="1 2">
    <name type="scientific">Vibrio fortis</name>
    <dbReference type="NCBI Taxonomy" id="212667"/>
    <lineage>
        <taxon>Bacteria</taxon>
        <taxon>Pseudomonadati</taxon>
        <taxon>Pseudomonadota</taxon>
        <taxon>Gammaproteobacteria</taxon>
        <taxon>Vibrionales</taxon>
        <taxon>Vibrionaceae</taxon>
        <taxon>Vibrio</taxon>
    </lineage>
</organism>
<sequence>MKTPCIAACKNNGGICGGCHRTMNEIIGWKNLSDEQREQVMQNLSAEGATHECPQCSKPAQCDISAGKETCWCFELEKRDTSSVPKQGLCMCRKCLSALPIE</sequence>
<dbReference type="Pfam" id="PF06945">
    <property type="entry name" value="DUF1289"/>
    <property type="match status" value="1"/>
</dbReference>
<dbReference type="Proteomes" id="UP000027219">
    <property type="component" value="Unassembled WGS sequence"/>
</dbReference>
<gene>
    <name evidence="1" type="ORF">VFDL14_14120</name>
</gene>
<comment type="caution">
    <text evidence="1">The sequence shown here is derived from an EMBL/GenBank/DDBJ whole genome shotgun (WGS) entry which is preliminary data.</text>
</comment>
<dbReference type="InterPro" id="IPR010710">
    <property type="entry name" value="DUF1289"/>
</dbReference>
<dbReference type="AlphaFoldDB" id="A0A066UTU7"/>
<evidence type="ECO:0008006" key="3">
    <source>
        <dbReference type="Google" id="ProtNLM"/>
    </source>
</evidence>
<keyword evidence="2" id="KW-1185">Reference proteome</keyword>
<dbReference type="OrthoDB" id="8911262at2"/>
<dbReference type="Pfam" id="PF14375">
    <property type="entry name" value="Cys_rich_CWC"/>
    <property type="match status" value="1"/>
</dbReference>
<name>A0A066UTU7_9VIBR</name>